<evidence type="ECO:0000256" key="2">
    <source>
        <dbReference type="ARBA" id="ARBA00005974"/>
    </source>
</evidence>
<evidence type="ECO:0000256" key="6">
    <source>
        <dbReference type="ARBA" id="ARBA00022989"/>
    </source>
</evidence>
<evidence type="ECO:0000256" key="3">
    <source>
        <dbReference type="ARBA" id="ARBA00022448"/>
    </source>
</evidence>
<dbReference type="GO" id="GO:0015075">
    <property type="term" value="F:monoatomic ion transmembrane transporter activity"/>
    <property type="evidence" value="ECO:0007669"/>
    <property type="project" value="InterPro"/>
</dbReference>
<gene>
    <name evidence="10" type="primary">Contig11811.g599</name>
    <name evidence="10" type="ORF">STYLEM_7187</name>
</gene>
<evidence type="ECO:0008006" key="12">
    <source>
        <dbReference type="Google" id="ProtNLM"/>
    </source>
</evidence>
<keyword evidence="5" id="KW-0029">Amino-acid transport</keyword>
<keyword evidence="4 9" id="KW-0812">Transmembrane</keyword>
<evidence type="ECO:0000256" key="5">
    <source>
        <dbReference type="ARBA" id="ARBA00022970"/>
    </source>
</evidence>
<evidence type="ECO:0000256" key="4">
    <source>
        <dbReference type="ARBA" id="ARBA00022692"/>
    </source>
</evidence>
<feature type="transmembrane region" description="Helical" evidence="9">
    <location>
        <begin position="257"/>
        <end position="273"/>
    </location>
</feature>
<evidence type="ECO:0000313" key="11">
    <source>
        <dbReference type="Proteomes" id="UP000039865"/>
    </source>
</evidence>
<dbReference type="Pfam" id="PF03820">
    <property type="entry name" value="SFXNs"/>
    <property type="match status" value="1"/>
</dbReference>
<keyword evidence="3" id="KW-0813">Transport</keyword>
<dbReference type="Proteomes" id="UP000039865">
    <property type="component" value="Unassembled WGS sequence"/>
</dbReference>
<feature type="transmembrane region" description="Helical" evidence="9">
    <location>
        <begin position="116"/>
        <end position="138"/>
    </location>
</feature>
<keyword evidence="11" id="KW-1185">Reference proteome</keyword>
<comment type="similarity">
    <text evidence="2">Belongs to the sideroflexin family.</text>
</comment>
<dbReference type="EMBL" id="CCKQ01006869">
    <property type="protein sequence ID" value="CDW78213.1"/>
    <property type="molecule type" value="Genomic_DNA"/>
</dbReference>
<feature type="transmembrane region" description="Helical" evidence="9">
    <location>
        <begin position="196"/>
        <end position="218"/>
    </location>
</feature>
<accession>A0A078ABQ6</accession>
<keyword evidence="6 9" id="KW-1133">Transmembrane helix</keyword>
<dbReference type="GO" id="GO:0005743">
    <property type="term" value="C:mitochondrial inner membrane"/>
    <property type="evidence" value="ECO:0007669"/>
    <property type="project" value="TreeGrafter"/>
</dbReference>
<dbReference type="GO" id="GO:0006865">
    <property type="term" value="P:amino acid transport"/>
    <property type="evidence" value="ECO:0007669"/>
    <property type="project" value="UniProtKB-KW"/>
</dbReference>
<dbReference type="InterPro" id="IPR004686">
    <property type="entry name" value="Mtc"/>
</dbReference>
<reference evidence="10 11" key="1">
    <citation type="submission" date="2014-06" db="EMBL/GenBank/DDBJ databases">
        <authorList>
            <person name="Swart Estienne"/>
        </authorList>
    </citation>
    <scope>NUCLEOTIDE SEQUENCE [LARGE SCALE GENOMIC DNA]</scope>
    <source>
        <strain evidence="10 11">130c</strain>
    </source>
</reference>
<feature type="transmembrane region" description="Helical" evidence="9">
    <location>
        <begin position="166"/>
        <end position="184"/>
    </location>
</feature>
<evidence type="ECO:0000313" key="10">
    <source>
        <dbReference type="EMBL" id="CDW78213.1"/>
    </source>
</evidence>
<dbReference type="InParanoid" id="A0A078ABQ6"/>
<name>A0A078ABQ6_STYLE</name>
<evidence type="ECO:0000256" key="8">
    <source>
        <dbReference type="ARBA" id="ARBA00023136"/>
    </source>
</evidence>
<comment type="subcellular location">
    <subcellularLocation>
        <location evidence="1">Mitochondrion membrane</location>
        <topology evidence="1">Multi-pass membrane protein</topology>
    </subcellularLocation>
</comment>
<dbReference type="GO" id="GO:1990542">
    <property type="term" value="P:mitochondrial transmembrane transport"/>
    <property type="evidence" value="ECO:0007669"/>
    <property type="project" value="TreeGrafter"/>
</dbReference>
<dbReference type="OMA" id="LQRYVPF"/>
<proteinExistence type="inferred from homology"/>
<dbReference type="PANTHER" id="PTHR11153">
    <property type="entry name" value="SIDEROFLEXIN"/>
    <property type="match status" value="1"/>
</dbReference>
<evidence type="ECO:0000256" key="7">
    <source>
        <dbReference type="ARBA" id="ARBA00023128"/>
    </source>
</evidence>
<dbReference type="OrthoDB" id="6608471at2759"/>
<protein>
    <recommendedName>
        <fullName evidence="12">Sidoreflexin</fullName>
    </recommendedName>
</protein>
<sequence>MSATQKAGLIPFTLEEPEFDQNTYFGRFRAFQKTSNPVFAFFTNTKIDALRQLLEDQKKREEIQLQETGDRRIPLSRKEIKTLRTAQTVVSTAIHPDTGEFIPWVCRLSSFLPCNIPIAFGFIIAAPTPFNTIFWQWINQTYNALMNYGNRNATSPYTTSDIMQSYLVAVGSSIGVALGVRRLLSGYSSKAVGARLIVLNSISSFFACSTAGYLNAFFMRKTELKKGIDVMDPDGKVVGKSQIAAKKAVQQTANSRFFLAFPIFFPPTMLYLIEKQGKMPKNYYLKTLLEVSLISCELYIAVPFAIGVYPQTATIRSKDLEAEFFELKDAQGSIIQELVFNKGL</sequence>
<keyword evidence="8 9" id="KW-0472">Membrane</keyword>
<evidence type="ECO:0000256" key="9">
    <source>
        <dbReference type="SAM" id="Phobius"/>
    </source>
</evidence>
<evidence type="ECO:0000256" key="1">
    <source>
        <dbReference type="ARBA" id="ARBA00004225"/>
    </source>
</evidence>
<dbReference type="PANTHER" id="PTHR11153:SF6">
    <property type="entry name" value="SIDEROFLEXIN-5"/>
    <property type="match status" value="1"/>
</dbReference>
<dbReference type="AlphaFoldDB" id="A0A078ABQ6"/>
<keyword evidence="7" id="KW-0496">Mitochondrion</keyword>
<organism evidence="10 11">
    <name type="scientific">Stylonychia lemnae</name>
    <name type="common">Ciliate</name>
    <dbReference type="NCBI Taxonomy" id="5949"/>
    <lineage>
        <taxon>Eukaryota</taxon>
        <taxon>Sar</taxon>
        <taxon>Alveolata</taxon>
        <taxon>Ciliophora</taxon>
        <taxon>Intramacronucleata</taxon>
        <taxon>Spirotrichea</taxon>
        <taxon>Stichotrichia</taxon>
        <taxon>Sporadotrichida</taxon>
        <taxon>Oxytrichidae</taxon>
        <taxon>Stylonychinae</taxon>
        <taxon>Stylonychia</taxon>
    </lineage>
</organism>